<evidence type="ECO:0000256" key="6">
    <source>
        <dbReference type="RuleBase" id="RU000461"/>
    </source>
</evidence>
<dbReference type="InterPro" id="IPR002401">
    <property type="entry name" value="Cyt_P450_E_grp-I"/>
</dbReference>
<dbReference type="PRINTS" id="PR00463">
    <property type="entry name" value="EP450I"/>
</dbReference>
<dbReference type="Proteomes" id="UP000578531">
    <property type="component" value="Unassembled WGS sequence"/>
</dbReference>
<dbReference type="Gene3D" id="1.10.630.10">
    <property type="entry name" value="Cytochrome P450"/>
    <property type="match status" value="1"/>
</dbReference>
<gene>
    <name evidence="7" type="ORF">HO173_005656</name>
</gene>
<reference evidence="7 8" key="1">
    <citation type="journal article" date="2020" name="Genomics">
        <title>Complete, high-quality genomes from long-read metagenomic sequencing of two wolf lichen thalli reveals enigmatic genome architecture.</title>
        <authorList>
            <person name="McKenzie S.K."/>
            <person name="Walston R.F."/>
            <person name="Allen J.L."/>
        </authorList>
    </citation>
    <scope>NUCLEOTIDE SEQUENCE [LARGE SCALE GENOMIC DNA]</scope>
    <source>
        <strain evidence="7">WasteWater2</strain>
    </source>
</reference>
<evidence type="ECO:0000256" key="4">
    <source>
        <dbReference type="ARBA" id="ARBA00023004"/>
    </source>
</evidence>
<comment type="similarity">
    <text evidence="2 6">Belongs to the cytochrome P450 family.</text>
</comment>
<feature type="binding site" description="axial binding residue" evidence="5">
    <location>
        <position position="271"/>
    </location>
    <ligand>
        <name>heme</name>
        <dbReference type="ChEBI" id="CHEBI:30413"/>
    </ligand>
    <ligandPart>
        <name>Fe</name>
        <dbReference type="ChEBI" id="CHEBI:18248"/>
    </ligandPart>
</feature>
<dbReference type="AlphaFoldDB" id="A0A8H6L593"/>
<comment type="caution">
    <text evidence="7">The sequence shown here is derived from an EMBL/GenBank/DDBJ whole genome shotgun (WGS) entry which is preliminary data.</text>
</comment>
<evidence type="ECO:0008006" key="9">
    <source>
        <dbReference type="Google" id="ProtNLM"/>
    </source>
</evidence>
<evidence type="ECO:0000256" key="5">
    <source>
        <dbReference type="PIRSR" id="PIRSR602401-1"/>
    </source>
</evidence>
<dbReference type="GO" id="GO:0005506">
    <property type="term" value="F:iron ion binding"/>
    <property type="evidence" value="ECO:0007669"/>
    <property type="project" value="InterPro"/>
</dbReference>
<name>A0A8H6L593_9LECA</name>
<sequence length="327" mass="37144">MGLFVQLFAFDVIGEVTFSKRFGFMDTGSDNGFFAQVKNVLRSGAWLRQIPALYWTHDFLSPIIGNHFSVTARHGRLRDFASQAIEDRKTHGSDHQDILAKLLEVQKQRPNEMNDANVLSMATTNISAGSDTTAISTRSVIFHLLKNPECKRELVEDIDTQTKEVKLTKPITLEQTNHMPYLQACLYEGLRLHPAVGMSLPRVTPRGGVEIDGHFIPEGTVIEANPWVVCRNTEIFGDDVEAFRPKRWLKTGDRADMERVFFAFGQGARGCLGRNISWMETSKLIPTLFLHLEVELTDPKAELKELCWWFVKQEGLFVTLRPRSKVH</sequence>
<dbReference type="OrthoDB" id="3934656at2759"/>
<dbReference type="InterPro" id="IPR050121">
    <property type="entry name" value="Cytochrome_P450_monoxygenase"/>
</dbReference>
<dbReference type="PRINTS" id="PR00385">
    <property type="entry name" value="P450"/>
</dbReference>
<keyword evidence="5 6" id="KW-0349">Heme</keyword>
<organism evidence="7 8">
    <name type="scientific">Letharia columbiana</name>
    <dbReference type="NCBI Taxonomy" id="112416"/>
    <lineage>
        <taxon>Eukaryota</taxon>
        <taxon>Fungi</taxon>
        <taxon>Dikarya</taxon>
        <taxon>Ascomycota</taxon>
        <taxon>Pezizomycotina</taxon>
        <taxon>Lecanoromycetes</taxon>
        <taxon>OSLEUM clade</taxon>
        <taxon>Lecanoromycetidae</taxon>
        <taxon>Lecanorales</taxon>
        <taxon>Lecanorineae</taxon>
        <taxon>Parmeliaceae</taxon>
        <taxon>Letharia</taxon>
    </lineage>
</organism>
<dbReference type="Pfam" id="PF00067">
    <property type="entry name" value="p450"/>
    <property type="match status" value="1"/>
</dbReference>
<accession>A0A8H6L593</accession>
<keyword evidence="8" id="KW-1185">Reference proteome</keyword>
<evidence type="ECO:0000256" key="3">
    <source>
        <dbReference type="ARBA" id="ARBA00022723"/>
    </source>
</evidence>
<keyword evidence="6" id="KW-0560">Oxidoreductase</keyword>
<dbReference type="InterPro" id="IPR036396">
    <property type="entry name" value="Cyt_P450_sf"/>
</dbReference>
<dbReference type="InterPro" id="IPR017972">
    <property type="entry name" value="Cyt_P450_CS"/>
</dbReference>
<evidence type="ECO:0000256" key="1">
    <source>
        <dbReference type="ARBA" id="ARBA00001971"/>
    </source>
</evidence>
<dbReference type="InterPro" id="IPR001128">
    <property type="entry name" value="Cyt_P450"/>
</dbReference>
<protein>
    <recommendedName>
        <fullName evidence="9">Cytochrome P450</fullName>
    </recommendedName>
</protein>
<evidence type="ECO:0000256" key="2">
    <source>
        <dbReference type="ARBA" id="ARBA00010617"/>
    </source>
</evidence>
<dbReference type="RefSeq" id="XP_037165380.1">
    <property type="nucleotide sequence ID" value="XM_037307571.1"/>
</dbReference>
<dbReference type="GO" id="GO:0004497">
    <property type="term" value="F:monooxygenase activity"/>
    <property type="evidence" value="ECO:0007669"/>
    <property type="project" value="UniProtKB-KW"/>
</dbReference>
<dbReference type="EMBL" id="JACCJC010000021">
    <property type="protein sequence ID" value="KAF6236028.1"/>
    <property type="molecule type" value="Genomic_DNA"/>
</dbReference>
<dbReference type="PROSITE" id="PS00086">
    <property type="entry name" value="CYTOCHROME_P450"/>
    <property type="match status" value="1"/>
</dbReference>
<dbReference type="PANTHER" id="PTHR24305">
    <property type="entry name" value="CYTOCHROME P450"/>
    <property type="match status" value="1"/>
</dbReference>
<evidence type="ECO:0000313" key="7">
    <source>
        <dbReference type="EMBL" id="KAF6236028.1"/>
    </source>
</evidence>
<keyword evidence="4 5" id="KW-0408">Iron</keyword>
<dbReference type="SUPFAM" id="SSF48264">
    <property type="entry name" value="Cytochrome P450"/>
    <property type="match status" value="1"/>
</dbReference>
<dbReference type="GO" id="GO:0020037">
    <property type="term" value="F:heme binding"/>
    <property type="evidence" value="ECO:0007669"/>
    <property type="project" value="InterPro"/>
</dbReference>
<keyword evidence="6" id="KW-0503">Monooxygenase</keyword>
<dbReference type="GO" id="GO:0016705">
    <property type="term" value="F:oxidoreductase activity, acting on paired donors, with incorporation or reduction of molecular oxygen"/>
    <property type="evidence" value="ECO:0007669"/>
    <property type="project" value="InterPro"/>
</dbReference>
<dbReference type="GeneID" id="59287318"/>
<dbReference type="PANTHER" id="PTHR24305:SF232">
    <property type="entry name" value="P450, PUTATIVE (EUROFUNG)-RELATED"/>
    <property type="match status" value="1"/>
</dbReference>
<keyword evidence="3 5" id="KW-0479">Metal-binding</keyword>
<comment type="cofactor">
    <cofactor evidence="1 5">
        <name>heme</name>
        <dbReference type="ChEBI" id="CHEBI:30413"/>
    </cofactor>
</comment>
<proteinExistence type="inferred from homology"/>
<evidence type="ECO:0000313" key="8">
    <source>
        <dbReference type="Proteomes" id="UP000578531"/>
    </source>
</evidence>